<evidence type="ECO:0000259" key="1">
    <source>
        <dbReference type="SMART" id="SM00507"/>
    </source>
</evidence>
<dbReference type="Pfam" id="PF13392">
    <property type="entry name" value="HNH_3"/>
    <property type="match status" value="1"/>
</dbReference>
<sequence>MSEQEIWKDYTGSIKQFHGLVKISNMGRVYKKGTNTHKNQSGILKNAITAHGYIRVHLSINGKVYNKPVHRMVAEMFIPNPHNKPYVDHINANRSDNRASNLRWVTHSENMNNPIYLDYLRNREFNPIWMNEANKKPCYAENKNGDKLYFESIQELQEHFDTKANIQRKLKDGSYFTSRKSKLYGYRIRLL</sequence>
<dbReference type="InterPro" id="IPR010902">
    <property type="entry name" value="NUMOD4"/>
</dbReference>
<accession>A0A4Y5MYT2</accession>
<dbReference type="GO" id="GO:0016788">
    <property type="term" value="F:hydrolase activity, acting on ester bonds"/>
    <property type="evidence" value="ECO:0007669"/>
    <property type="project" value="InterPro"/>
</dbReference>
<name>A0A4Y5MYT2_9CAUD</name>
<dbReference type="GeneID" id="65071138"/>
<dbReference type="Proteomes" id="UP000306022">
    <property type="component" value="Segment"/>
</dbReference>
<organism evidence="2 3">
    <name type="scientific">Lactococcus phage CHPC971</name>
    <dbReference type="NCBI Taxonomy" id="2575255"/>
    <lineage>
        <taxon>Viruses</taxon>
        <taxon>Duplodnaviria</taxon>
        <taxon>Heunggongvirae</taxon>
        <taxon>Uroviricota</taxon>
        <taxon>Caudoviricetes</taxon>
        <taxon>Fremauxvirus</taxon>
        <taxon>Fremauxvirus CHPC971</taxon>
    </lineage>
</organism>
<keyword evidence="3" id="KW-1185">Reference proteome</keyword>
<dbReference type="KEGG" id="vg:65071138"/>
<dbReference type="InterPro" id="IPR003615">
    <property type="entry name" value="HNH_nuc"/>
</dbReference>
<protein>
    <recommendedName>
        <fullName evidence="1">HNH nuclease domain-containing protein</fullName>
    </recommendedName>
</protein>
<evidence type="ECO:0000313" key="2">
    <source>
        <dbReference type="EMBL" id="QCW07646.1"/>
    </source>
</evidence>
<dbReference type="Pfam" id="PF07463">
    <property type="entry name" value="NUMOD4"/>
    <property type="match status" value="1"/>
</dbReference>
<dbReference type="SUPFAM" id="SSF54060">
    <property type="entry name" value="His-Me finger endonucleases"/>
    <property type="match status" value="1"/>
</dbReference>
<dbReference type="SMART" id="SM00507">
    <property type="entry name" value="HNHc"/>
    <property type="match status" value="1"/>
</dbReference>
<reference evidence="2 3" key="1">
    <citation type="submission" date="2019-04" db="EMBL/GenBank/DDBJ databases">
        <authorList>
            <person name="de Jong A."/>
        </authorList>
    </citation>
    <scope>NUCLEOTIDE SEQUENCE [LARGE SCALE GENOMIC DNA]</scope>
</reference>
<feature type="domain" description="HNH nuclease" evidence="1">
    <location>
        <begin position="63"/>
        <end position="111"/>
    </location>
</feature>
<evidence type="ECO:0000313" key="3">
    <source>
        <dbReference type="Proteomes" id="UP000306022"/>
    </source>
</evidence>
<dbReference type="EMBL" id="MK779875">
    <property type="protein sequence ID" value="QCW07646.1"/>
    <property type="molecule type" value="Genomic_DNA"/>
</dbReference>
<dbReference type="RefSeq" id="YP_010082138.1">
    <property type="nucleotide sequence ID" value="NC_055027.1"/>
</dbReference>
<dbReference type="InterPro" id="IPR044925">
    <property type="entry name" value="His-Me_finger_sf"/>
</dbReference>
<dbReference type="Gene3D" id="3.90.75.20">
    <property type="match status" value="1"/>
</dbReference>
<proteinExistence type="predicted"/>